<sequence>MIETLPAEFVTTAWEGVLHCSVTSVHSGRSTQLWDATVTEDRTAAVFRCTQLILWPR</sequence>
<protein>
    <recommendedName>
        <fullName evidence="3">Thioesterase superfamily protein</fullName>
    </recommendedName>
</protein>
<dbReference type="RefSeq" id="WP_218157540.1">
    <property type="nucleotide sequence ID" value="NZ_FNOK01000037.1"/>
</dbReference>
<reference evidence="2" key="1">
    <citation type="submission" date="2016-10" db="EMBL/GenBank/DDBJ databases">
        <authorList>
            <person name="Varghese N."/>
            <person name="Submissions S."/>
        </authorList>
    </citation>
    <scope>NUCLEOTIDE SEQUENCE [LARGE SCALE GENOMIC DNA]</scope>
    <source>
        <strain evidence="2">CGMCC 4.3530</strain>
    </source>
</reference>
<evidence type="ECO:0000313" key="1">
    <source>
        <dbReference type="EMBL" id="SDY87085.1"/>
    </source>
</evidence>
<dbReference type="AlphaFoldDB" id="A0A1H3NF44"/>
<dbReference type="STRING" id="418495.SAMN05216215_103780"/>
<evidence type="ECO:0000313" key="2">
    <source>
        <dbReference type="Proteomes" id="UP000199529"/>
    </source>
</evidence>
<dbReference type="Proteomes" id="UP000199529">
    <property type="component" value="Unassembled WGS sequence"/>
</dbReference>
<organism evidence="1 2">
    <name type="scientific">Saccharopolyspora shandongensis</name>
    <dbReference type="NCBI Taxonomy" id="418495"/>
    <lineage>
        <taxon>Bacteria</taxon>
        <taxon>Bacillati</taxon>
        <taxon>Actinomycetota</taxon>
        <taxon>Actinomycetes</taxon>
        <taxon>Pseudonocardiales</taxon>
        <taxon>Pseudonocardiaceae</taxon>
        <taxon>Saccharopolyspora</taxon>
    </lineage>
</organism>
<gene>
    <name evidence="1" type="ORF">SAMN05216215_103780</name>
</gene>
<name>A0A1H3NF44_9PSEU</name>
<dbReference type="EMBL" id="FNOK01000037">
    <property type="protein sequence ID" value="SDY87085.1"/>
    <property type="molecule type" value="Genomic_DNA"/>
</dbReference>
<proteinExistence type="predicted"/>
<keyword evidence="2" id="KW-1185">Reference proteome</keyword>
<dbReference type="Gene3D" id="3.10.129.10">
    <property type="entry name" value="Hotdog Thioesterase"/>
    <property type="match status" value="1"/>
</dbReference>
<accession>A0A1H3NF44</accession>
<evidence type="ECO:0008006" key="3">
    <source>
        <dbReference type="Google" id="ProtNLM"/>
    </source>
</evidence>